<name>A0A2P7QJI7_9SPHN</name>
<sequence length="124" mass="13019">MTMFNFRPGAGAIVAADSKNAVAAVDDALLNSVRMYASIIEATSSSDLPASQSQKLLASMTESLNSVVKGRGEMVATIRHLAAIKAQSNFAPENFGCPDTWPATATATPPAETRRAPRAEPIRA</sequence>
<protein>
    <submittedName>
        <fullName evidence="2">Uncharacterized protein</fullName>
    </submittedName>
</protein>
<dbReference type="Proteomes" id="UP000241167">
    <property type="component" value="Unassembled WGS sequence"/>
</dbReference>
<dbReference type="AlphaFoldDB" id="A0A2P7QJI7"/>
<keyword evidence="3" id="KW-1185">Reference proteome</keyword>
<evidence type="ECO:0000313" key="3">
    <source>
        <dbReference type="Proteomes" id="UP000241167"/>
    </source>
</evidence>
<dbReference type="EMBL" id="PXYI01000007">
    <property type="protein sequence ID" value="PSJ38119.1"/>
    <property type="molecule type" value="Genomic_DNA"/>
</dbReference>
<evidence type="ECO:0000313" key="2">
    <source>
        <dbReference type="EMBL" id="PSJ38119.1"/>
    </source>
</evidence>
<evidence type="ECO:0000256" key="1">
    <source>
        <dbReference type="SAM" id="MobiDB-lite"/>
    </source>
</evidence>
<feature type="region of interest" description="Disordered" evidence="1">
    <location>
        <begin position="97"/>
        <end position="124"/>
    </location>
</feature>
<gene>
    <name evidence="2" type="ORF">C7I55_20820</name>
</gene>
<accession>A0A2P7QJI7</accession>
<organism evidence="2 3">
    <name type="scientific">Allosphingosinicella deserti</name>
    <dbReference type="NCBI Taxonomy" id="2116704"/>
    <lineage>
        <taxon>Bacteria</taxon>
        <taxon>Pseudomonadati</taxon>
        <taxon>Pseudomonadota</taxon>
        <taxon>Alphaproteobacteria</taxon>
        <taxon>Sphingomonadales</taxon>
        <taxon>Sphingomonadaceae</taxon>
        <taxon>Allosphingosinicella</taxon>
    </lineage>
</organism>
<feature type="compositionally biased region" description="Low complexity" evidence="1">
    <location>
        <begin position="102"/>
        <end position="111"/>
    </location>
</feature>
<proteinExistence type="predicted"/>
<feature type="compositionally biased region" description="Basic and acidic residues" evidence="1">
    <location>
        <begin position="112"/>
        <end position="124"/>
    </location>
</feature>
<comment type="caution">
    <text evidence="2">The sequence shown here is derived from an EMBL/GenBank/DDBJ whole genome shotgun (WGS) entry which is preliminary data.</text>
</comment>
<reference evidence="2 3" key="1">
    <citation type="submission" date="2018-03" db="EMBL/GenBank/DDBJ databases">
        <title>The draft genome of Sphingosinicella sp. GL-C-18.</title>
        <authorList>
            <person name="Liu L."/>
            <person name="Li L."/>
            <person name="Liang L."/>
            <person name="Zhang X."/>
            <person name="Wang T."/>
        </authorList>
    </citation>
    <scope>NUCLEOTIDE SEQUENCE [LARGE SCALE GENOMIC DNA]</scope>
    <source>
        <strain evidence="2 3">GL-C-18</strain>
    </source>
</reference>